<keyword evidence="6" id="KW-1185">Reference proteome</keyword>
<feature type="domain" description="Deacetylase sirtuin-type" evidence="4">
    <location>
        <begin position="1"/>
        <end position="264"/>
    </location>
</feature>
<dbReference type="InterPro" id="IPR026591">
    <property type="entry name" value="Sirtuin_cat_small_dom_sf"/>
</dbReference>
<dbReference type="InterPro" id="IPR026590">
    <property type="entry name" value="Ssirtuin_cat_dom"/>
</dbReference>
<reference evidence="5 6" key="1">
    <citation type="submission" date="2014-06" db="EMBL/GenBank/DDBJ databases">
        <authorList>
            <person name="Swart Estienne"/>
        </authorList>
    </citation>
    <scope>NUCLEOTIDE SEQUENCE [LARGE SCALE GENOMIC DNA]</scope>
    <source>
        <strain evidence="5 6">130c</strain>
    </source>
</reference>
<name>A0A078AVF3_STYLE</name>
<dbReference type="EMBL" id="CCKQ01013169">
    <property type="protein sequence ID" value="CDW84808.1"/>
    <property type="molecule type" value="Genomic_DNA"/>
</dbReference>
<dbReference type="InterPro" id="IPR029035">
    <property type="entry name" value="DHS-like_NAD/FAD-binding_dom"/>
</dbReference>
<evidence type="ECO:0000313" key="6">
    <source>
        <dbReference type="Proteomes" id="UP000039865"/>
    </source>
</evidence>
<dbReference type="GO" id="GO:0070403">
    <property type="term" value="F:NAD+ binding"/>
    <property type="evidence" value="ECO:0007669"/>
    <property type="project" value="InterPro"/>
</dbReference>
<dbReference type="SUPFAM" id="SSF52467">
    <property type="entry name" value="DHS-like NAD/FAD-binding domain"/>
    <property type="match status" value="1"/>
</dbReference>
<dbReference type="Gene3D" id="3.40.50.1220">
    <property type="entry name" value="TPP-binding domain"/>
    <property type="match status" value="1"/>
</dbReference>
<dbReference type="GO" id="GO:0046872">
    <property type="term" value="F:metal ion binding"/>
    <property type="evidence" value="ECO:0007669"/>
    <property type="project" value="UniProtKB-KW"/>
</dbReference>
<protein>
    <submittedName>
        <fullName evidence="5">Silent information regulator protein sir2</fullName>
    </submittedName>
</protein>
<dbReference type="InterPro" id="IPR050134">
    <property type="entry name" value="NAD-dep_sirtuin_deacylases"/>
</dbReference>
<feature type="binding site" evidence="3">
    <location>
        <position position="149"/>
    </location>
    <ligand>
        <name>Zn(2+)</name>
        <dbReference type="ChEBI" id="CHEBI:29105"/>
    </ligand>
</feature>
<keyword evidence="3" id="KW-0479">Metal-binding</keyword>
<sequence>MAGAGFGVDSGLPDFRGPNGFYKAYPYFEKVGMNFQDAANPQFFKKDPKRFWYFYGHRHMLYANTEPNQGYMILNEWAKNDFGPDHHFVFTSNVDHQFQKAGISDKNIYECHGSIFVFQCDKCNIVEERLDEKFELDENTYETESIPECQKCQSFMRPNCLMFGDFDFNEQVSEQQDQRYKAWLENIKDQSLLIIEIGAGSAVPTVRLNSEDVLTVLRNKNTNMIRINPAEQNVYRATKKWINIIDKNIANEMVDSDIQNLNLEMRYLVQVEAGGKDTLVAIDNIIKKQI</sequence>
<proteinExistence type="predicted"/>
<dbReference type="AlphaFoldDB" id="A0A078AVF3"/>
<gene>
    <name evidence="5" type="primary">Contig7302.g7802</name>
    <name evidence="5" type="ORF">STYLEM_13876</name>
</gene>
<dbReference type="GO" id="GO:0017136">
    <property type="term" value="F:histone deacetylase activity, NAD-dependent"/>
    <property type="evidence" value="ECO:0007669"/>
    <property type="project" value="TreeGrafter"/>
</dbReference>
<dbReference type="InParanoid" id="A0A078AVF3"/>
<dbReference type="PANTHER" id="PTHR11085">
    <property type="entry name" value="NAD-DEPENDENT PROTEIN DEACYLASE SIRTUIN-5, MITOCHONDRIAL-RELATED"/>
    <property type="match status" value="1"/>
</dbReference>
<keyword evidence="1" id="KW-0808">Transferase</keyword>
<dbReference type="OMA" id="ECHGSIH"/>
<dbReference type="PANTHER" id="PTHR11085:SF10">
    <property type="entry name" value="NAD-DEPENDENT PROTEIN DEACYLASE SIRTUIN-5, MITOCHONDRIAL-RELATED"/>
    <property type="match status" value="1"/>
</dbReference>
<keyword evidence="2" id="KW-0520">NAD</keyword>
<dbReference type="Gene3D" id="3.30.1600.10">
    <property type="entry name" value="SIR2/SIRT2 'Small Domain"/>
    <property type="match status" value="1"/>
</dbReference>
<evidence type="ECO:0000256" key="3">
    <source>
        <dbReference type="PROSITE-ProRule" id="PRU00236"/>
    </source>
</evidence>
<feature type="binding site" evidence="3">
    <location>
        <position position="123"/>
    </location>
    <ligand>
        <name>Zn(2+)</name>
        <dbReference type="ChEBI" id="CHEBI:29105"/>
    </ligand>
</feature>
<feature type="binding site" evidence="3">
    <location>
        <position position="120"/>
    </location>
    <ligand>
        <name>Zn(2+)</name>
        <dbReference type="ChEBI" id="CHEBI:29105"/>
    </ligand>
</feature>
<evidence type="ECO:0000256" key="1">
    <source>
        <dbReference type="ARBA" id="ARBA00022679"/>
    </source>
</evidence>
<organism evidence="5 6">
    <name type="scientific">Stylonychia lemnae</name>
    <name type="common">Ciliate</name>
    <dbReference type="NCBI Taxonomy" id="5949"/>
    <lineage>
        <taxon>Eukaryota</taxon>
        <taxon>Sar</taxon>
        <taxon>Alveolata</taxon>
        <taxon>Ciliophora</taxon>
        <taxon>Intramacronucleata</taxon>
        <taxon>Spirotrichea</taxon>
        <taxon>Stichotrichia</taxon>
        <taxon>Sporadotrichida</taxon>
        <taxon>Oxytrichidae</taxon>
        <taxon>Stylonychinae</taxon>
        <taxon>Stylonychia</taxon>
    </lineage>
</organism>
<feature type="binding site" evidence="3">
    <location>
        <position position="152"/>
    </location>
    <ligand>
        <name>Zn(2+)</name>
        <dbReference type="ChEBI" id="CHEBI:29105"/>
    </ligand>
</feature>
<accession>A0A078AVF3</accession>
<keyword evidence="3" id="KW-0862">Zinc</keyword>
<dbReference type="Pfam" id="PF02146">
    <property type="entry name" value="SIR2"/>
    <property type="match status" value="1"/>
</dbReference>
<evidence type="ECO:0000313" key="5">
    <source>
        <dbReference type="EMBL" id="CDW84808.1"/>
    </source>
</evidence>
<dbReference type="InterPro" id="IPR003000">
    <property type="entry name" value="Sirtuin"/>
</dbReference>
<dbReference type="PROSITE" id="PS50305">
    <property type="entry name" value="SIRTUIN"/>
    <property type="match status" value="1"/>
</dbReference>
<evidence type="ECO:0000259" key="4">
    <source>
        <dbReference type="PROSITE" id="PS50305"/>
    </source>
</evidence>
<evidence type="ECO:0000256" key="2">
    <source>
        <dbReference type="ARBA" id="ARBA00023027"/>
    </source>
</evidence>
<feature type="active site" description="Proton acceptor" evidence="3">
    <location>
        <position position="112"/>
    </location>
</feature>
<dbReference type="Proteomes" id="UP000039865">
    <property type="component" value="Unassembled WGS sequence"/>
</dbReference>
<dbReference type="OrthoDB" id="424302at2759"/>